<dbReference type="InterPro" id="IPR047589">
    <property type="entry name" value="DUF11_rpt"/>
</dbReference>
<dbReference type="InterPro" id="IPR026341">
    <property type="entry name" value="T9SS_type_B"/>
</dbReference>
<dbReference type="EMBL" id="BAABDT010000007">
    <property type="protein sequence ID" value="GAA3751480.1"/>
    <property type="molecule type" value="Genomic_DNA"/>
</dbReference>
<dbReference type="Pfam" id="PF01345">
    <property type="entry name" value="DUF11"/>
    <property type="match status" value="1"/>
</dbReference>
<dbReference type="InterPro" id="IPR001434">
    <property type="entry name" value="OmcB-like_DUF11"/>
</dbReference>
<accession>A0ABP7G081</accession>
<dbReference type="Gene3D" id="2.60.40.740">
    <property type="match status" value="1"/>
</dbReference>
<feature type="domain" description="DUF11" evidence="1">
    <location>
        <begin position="384"/>
        <end position="427"/>
    </location>
</feature>
<reference evidence="3" key="1">
    <citation type="journal article" date="2019" name="Int. J. Syst. Evol. Microbiol.">
        <title>The Global Catalogue of Microorganisms (GCM) 10K type strain sequencing project: providing services to taxonomists for standard genome sequencing and annotation.</title>
        <authorList>
            <consortium name="The Broad Institute Genomics Platform"/>
            <consortium name="The Broad Institute Genome Sequencing Center for Infectious Disease"/>
            <person name="Wu L."/>
            <person name="Ma J."/>
        </authorList>
    </citation>
    <scope>NUCLEOTIDE SEQUENCE [LARGE SCALE GENOMIC DNA]</scope>
    <source>
        <strain evidence="3">JCM 17336</strain>
    </source>
</reference>
<organism evidence="2 3">
    <name type="scientific">Flavobacterium ginsengisoli</name>
    <dbReference type="NCBI Taxonomy" id="871694"/>
    <lineage>
        <taxon>Bacteria</taxon>
        <taxon>Pseudomonadati</taxon>
        <taxon>Bacteroidota</taxon>
        <taxon>Flavobacteriia</taxon>
        <taxon>Flavobacteriales</taxon>
        <taxon>Flavobacteriaceae</taxon>
        <taxon>Flavobacterium</taxon>
    </lineage>
</organism>
<evidence type="ECO:0000259" key="1">
    <source>
        <dbReference type="Pfam" id="PF01345"/>
    </source>
</evidence>
<protein>
    <recommendedName>
        <fullName evidence="1">DUF11 domain-containing protein</fullName>
    </recommendedName>
</protein>
<evidence type="ECO:0000313" key="2">
    <source>
        <dbReference type="EMBL" id="GAA3751480.1"/>
    </source>
</evidence>
<proteinExistence type="predicted"/>
<dbReference type="Proteomes" id="UP001501367">
    <property type="component" value="Unassembled WGS sequence"/>
</dbReference>
<keyword evidence="3" id="KW-1185">Reference proteome</keyword>
<dbReference type="Pfam" id="PF13585">
    <property type="entry name" value="CHU_C"/>
    <property type="match status" value="1"/>
</dbReference>
<comment type="caution">
    <text evidence="2">The sequence shown here is derived from an EMBL/GenBank/DDBJ whole genome shotgun (WGS) entry which is preliminary data.</text>
</comment>
<name>A0ABP7G081_9FLAO</name>
<dbReference type="RefSeq" id="WP_345160196.1">
    <property type="nucleotide sequence ID" value="NZ_BAABDT010000007.1"/>
</dbReference>
<evidence type="ECO:0000313" key="3">
    <source>
        <dbReference type="Proteomes" id="UP001501367"/>
    </source>
</evidence>
<dbReference type="InterPro" id="IPR025667">
    <property type="entry name" value="SprB_repeat"/>
</dbReference>
<gene>
    <name evidence="2" type="ORF">GCM10022422_40540</name>
</gene>
<dbReference type="NCBIfam" id="TIGR04131">
    <property type="entry name" value="Bac_Flav_CTERM"/>
    <property type="match status" value="1"/>
</dbReference>
<dbReference type="Pfam" id="PF13573">
    <property type="entry name" value="SprB"/>
    <property type="match status" value="11"/>
</dbReference>
<sequence length="6104" mass="647142">MRKPTNLRLILLTLFLLQSYLMLGQNHVPFAPRFDTSIRGDMMLIGNNIVNRDNNKTNERPNDAFTGKTDNNSENMQYIDVDNDPDTFSSSSATLKVPDASRACYNIVYAGLYWSGIYTQGSLDSKAVKRSDLGNIKFKLPEETAYNNITGTLIYDYYNNNPKTTNGDQIPYAYYANVTQLLKDSKNPEGEYTAANINSARGNLSNGGYAAGWSLFVIYEDPNSSAKYITAYDGFSWIKAGGADLTYGISGFKTIPTGNVKVKLAFAALEGDKNTSGDTYSINGTQVYTTERATNNFFCSVINDLSGINPNRKPASTNTLGFDAGIIELNNAKNAIIKNGDTKANLKLTTSGDGYGVYFNAFNVEVIAPQIALTKIVKDTDGKNIGGQNVTLGQQLVYEITIQNKGNDDATSLVITDQLPINVIFNQKDDLLPLPDGIIVKTPYDPVTRKIVFEVTDPKLITKNSPTVSKISFKVQVVPDCHSLSEACSNSIDNQAFATYKGKENTSFSIDETAPQGSVNSTDGCAVTPKATNFLVGVDGCEYTENVTLCTDTVDLIPAKGYDKYTWYSDAKMTNKIGEGSPFTVSKEGTYYVYNLAQAPCRSISQSFVVTRFKSTSKNPVLDFASETVICADTGQPFPNIYLCGGNDKKEIKTTITDASNIVWERFVEGSCTVSTGKNCPNESLTSTGNPNEFCKWEQVESGPDYTADAKGRYRLTVTYKGGVCFNRFYFDVYQNPLTPTEKHKDIICSSNGSITVEGVPAGYEYAISKDPNGPIGAYQSSNIFPIATEGSYTVHVKQTNVTTFPCDFVVKNILIRKTDVDVKTVITQPLCAGSKGKVEVAANNSNPNYTFVIKQGNATVQTIGPVSSNKAIFDLLAGDYTLTVTTSDGCTSISDVKIVAPDPLTATYDVKSLTACSDGEITVNPKGGTAPYSYSINGQPFVSENKITVKNPGGSYSISVVDSNDCEYIIPTFSVNPIAKPTVTINSKNVSCYNTKEGEISISVSPADSGYTVSYSVAGVAGDAYTTLPTTGLAVGDYKVTVKYTIGGVDCTDPEKVIKITGPASTLSASAGVAELSGCGPIGNTKQGMVRITNPQGGVPFPAPNLYRYSFDGGNTYITDNFAYINPSTSPITLYIKDAAGCIFPMSGIMLDEKPADPIFSDPVLTYNCKGEGTATVTVNADASPNYNYSYYLGKPDPANPSNYIYTLNTNTPANIFKDIPVGDYKIKVEYNLVAAATYSNLLIEDFGNGPPTTTTGIADEFTNPPYKGYCFNDQRTVGPFPCGTRSVEDNQYSVASFFWRNDTSWFPFKDHTTNPNNLPNTGREDGRYLLVNIGKEAGPYGRLYRKPIIDVIPNQPVIVDLYIGNLLNYGKSGYAPELRFELVNGAGQVVATQNTGKIAEGAYDPNRTKWVKISLSLNPGNYTNLDFVIRSGSQEYDGNDLVIDDIWVRQLPKSCLQDKTLTLKVPSGQGFSAEVTNLNGVLCKGDANGTFSIVAKNFDTDKGFYYTLNGGATNPTWVNSKVSPVNFTDKAAGSYDIRVRYDNNAASCNFTIPTVVKTPDAFVVDASAGTATCKVGATVTATAVGGTPDYTITIKDKNSAFTKTFPSSLILTDIPPGTYTVSGKDANGCLDAKDTDLIIGTPQKPTAEIVPNSGLCFDNTNAKITVKVSGGVGPYSYQVSTDGGKTYSDPSPTFNGPTFTYTATAVGTYDFLISDFNNCEAIAISQTINKAITAKADISVPLSCKTGTAANATIDVTIDGGTSPYTYTVTNKGTGAVLVNNGTTAGPTFSYSATTAATYVFAIKDKNGCPITVEKEVLAKVPVTATHAVNPVTCFGKADGYIDITPQNGVAPFKIQFNGTGAFTTVTTSPVRYGSLAGSVGAGTKYTYIVEDALGCQQQYTFYVIQPAAVTLTVSITTPYNCTTNAATITASAGNGNGGFTYVLKNTTTGATIETNTTGVFNNLTIAGTYEVTATDSKSCPITKVAGTINALNPPKGMTLTPTAVKCPSNTTDVTITNVVNAAGVAVPTTGLEYRIKLPVPPGTSTYQTSNTFTGLAAGKTYTFEVRDANFCVYEKILDVPSLPVFAVALKSQNNISCSTATDGSAIFTVTGLGNGTGYSYKVDALPAVTGLTTPPAGSSFEISVPNLSPGLHTIVVTNTVTNCPQSQSVTIAAPPAALVLNPSTLVHVTCDNKGKATINVVGGWGTYEYTVTPTSPAGSAIVQTTTNVFSNLNAGAYSVSVKDLNGCTVTGTFTINDKVNPTASIDVSNSDFCVVGTGAKIVVSPNSAPNYTYVLDNGAVQNTGTFTGVTPGITHKIRVTDTSTGCYTDLTVPTINAPISAKLNPLVKDLTCDATNPNAVIEVSIKDGYPDYSYRVSTNGSGFSGSNIPVAAGATTFTYQTTTGAAAATYEFEIFDSKGCRTTVTQNIAARVSPTATTTPTNPTCYNGNDGSIIVNASSGLAPYTYEVSTVSATGPFTTMTSKTYSNATAGDYWFRVTDAKKCQFVTAKTTVSNPPQLTAKADLTTALSCGTSNATQAATITVTVLLPGTPYSGTDKYRYSFNGVLPAGTSNTYTTSTPGAVTVDVFDANNCPYRIPVSPVVNTLNPPSNMAFSQANVISCMATQLDTDLTVSYSGGVGPFRVEITSTDAVPAPAVAVATGVTAQSYVFKDLAPGNYSFKVTDANKCTTTGDYKIEKVELPIANGSVISNVICKGASDGKLSFTVSGNVGATYTYELRNSVNALVPIIQSSKTGNVIDYVGLPADTYTFRVTNSTTTCYATKVLEVKEPKDPLALLAPTITPITCSPNNGKVVINTTGGWGNNRYTLTQPDGTLVGPQPSSTFANITQSGTYGISVTDLNGNGCTVTDTFTVDAKVLPSASIDLTASDLCYDSVGKATIVVTPTVPSPTYMYNINDGVYQSSGTFPNLEPGRYNVKVKDMATGCILPLSAIDIESELKFNATLSKSANCLTQNTEIKGIVSGGKLNYSYTVTKNGTLDPTVIPVTGTTFTYTDPVDPPQVGNTTYIFTLTDASDAKCSLTSTVVVGPRTDPDFTLTPNSTILCNGDATGSITVAIDKTKGVSPYTISVYNTTTSTSYGAQTTGLPAGDYTVRVTDDKGCYLEKTTDIKQPAKIEFDIDVKPMTCDTSGSGISYGSITVHNFTGGSSDIAPLGPFTYTLTNNVNEPTQVAPHAISDVRGDYTFNILNFGIYQLTVSDKNGCSVTKTISMASKPEDLKIEVKAGTASCTTASLVVTVNTPIIGGPYHFALYPINSASTPPYKYADNTGSYQDSDSTNPADPEYTQSTFNGLLPGVTYSFIVYDVTTDCYFFKQAEAPTLTSSNLNITVTPANVTCQGAGNGNVSFTFTGTKPTTETVKYEVYNSQSNTLVTPAVGGTVTLPTNSATNVGPLVPGTYYILFTELDNTSTVVCMNTSKTFTISESVVPLTLKVSSPKNDNCGTDQGIIEAFGQGGTVTKVVVDPSDPTKTITVPAPYLYQIFPDTGVAGVIDGSDKPVTDAGLSASFDPALHTGSTFNKEWGHYLVYVKDANGCIQVEFVEVKLDPTPVITADVNSVCAEEDSFVIDVDMTTFGIAPYTYSLDGFDFVPMPATPFSISNLHSGNHTVEVRDFNGCGNKVTLNPIAVPLDIKAKFTIDPTCRDADGTITAVVTGGFAPNNFEYTLKNNTVATVDVVQINNPKFVGQAAGNYTVTVRDLNTNCSKSVIVDLLVPTLVDLVPGDITTTAVDCNGTQGTNNNGTLTVNLRAANDNPDYKFILTPVLPAGPAITQDSNYFTGLIAGDYTVKVISSRGCEFEVPANVPAPSAVYATATATPFSCAVDPTTTTVVVSAAGGTGTGTFTFSKDGTNYFTSNSTPADDNYTFELSDTGSVQDPHYWVKDANGCIYETSGLVAPLDPLPKLISATAKRSPLAGSQIDCQNGREVIQIDVVGGSTPADFTYQVSIDGAGYTTLTNSAGTPYTYNATTAGSKYQFKIIDNETGCEILTNIYEVPLFDLISVTATTASDVKCISENNGTIQINIAGYSGAYDYQIFDGLTAVVGVGASGSHDTATSNPFVIPFGLPAGNNYTVHIQETGHPKCPSISNPVIIKKPTAALALDPLVVTPLGCTTLGAVVITAKDGWGDYTYTLTQPDLTVVTNKNGKFDNLNQVGPAGSYKVSVKDANGCEVTDSFNLSTPVPPTASIDPTTDYCYTNADKATIVVIASSTSPFALPTDTYDYSINGGQTWQINNNTFTDLTPGDYTFTVRDKFGCTGTTSITTIEGQLYSSAEKTKDIFCTGTVEGTIRVKASGGYAPYSYTVAINGGAASAPIAFVNGTYSDYTVVSPLTSTYDFVVYDAHNCPTPVSTVTMVAPTAVTFTATPTSPYCSGTQGNVDNGSILFTLPTSNDNPPYTYTVQRTAPTVGLVLTQVNNPLFTGLSAGTYAVNVTSDRLCDAPTTVVINPPIAVVAEASATKFTCTGTSINETIVTVTGKFGTGTGLVGDYTYSNNKTKWETSNTFTVVDNQNVQTLTYYVRDKNGCIAEVQITVDPFPILKKPTVTQGRRAACNNAGEVIDVVINGGASPANFQYEVYQDGVLLSGGPYAVTGNTFSYTAPTVGHFYQFKITDLTTFCYITTDPYEVPVFNTAKVIANASSLVSCNGLSDGKITFNIVDYNGPYTYQVYNNGVAVTGASGSGTTATANPFTIPFGLSAGAKYTVVITETAYPFCDITSADVNITEPPVLDLTNMVVTVKNQNCWTTGAVITADASTIVGGTLGSGFTFAFVPAGTVPTAGQYSSSNTKTFATTKIAPLFDSYDVYVKDGNGCPKFKTVNISLDPKPAITNVAVASQCYNAAGYRIDVTANGVGTLEYSLDGVQFQGASFFTVTAPGNYTVTVRDANKCTTTAPAAVTIYEPLALRAEVTKVPTCKAADGTITLFASGGKVPTPSYVYTRDNWLNTSTSPVFIGLAPGIKYTFRVKDVNTNCEVEIEETIDMPTDVTGIVATATPTSCNGYADGSISVTIATSNNNPKYRYSLSGPVNRLPQDSPIFNDLPFGNYVVTVTSGRGCFATAPATVSQPQSVVVAKPTVTQYLCSAGTNNAGNATITVAPGSVTGGSNTYIRYQFMRDGVQVQNDDRNTYTESDYLGGDYIVNVFDSKGCQGTYATVTIDPYIGIADLKIVATQITCKNDEAIQVTAIATTGTLPALDYTIVGIDGNTYPLTPSVNGSWNDLKVGNYKIVVTNPLTGCSVEKIYIVNEPNTFKFVASEIKNLTCYSDEDGAITLTLVDNIPTPKDDAGRFDYVITHESGTILRGSTTTTELKLSNLKRGKYTVVATLVGSPFCDVQTEFNIEGPATELEILASKKDITCVTGNDDGEIRISAQGGWPGDYLYKLDGPVTVDFSAQNVFTGLKAGLYTVSVKDAGGCIDTDQVTLVVPTPIVVTASADKTLLLCNGDMSATITATSVTGGQGSNYLYTLNTTSVTPVRSSGPQTIPSFAGLGAGTYTITVTDGFNCVGESAPITINEPTEVKPSLAETRKMTCLTQTQLTLSATGGTPPYTYSSDDVTYSTVPFTSSVSFDVAPGAYKYYVKDANGCVDFVSNEITIDPLEPLKANLDISNAVVLCREDPSGVIVANASGGLGNYQYTLLDGAGNILKGPQSDGRFDKLIAGDYKVVVKSGDCETLPEDVNIDQPKEVFSAEFIPTAVKCFGGNDGTIEVIGKGGTGSYKYSISPRNDQYFDSNIFEKLKAGFYTVIAMDEHGCYDTEVVEVKQPTAPLSVVETPGMTMPEECAGELNGAFTIDIAGGTPPYLVSLNDINGTYQPVTGTQHTFENLAGGVYTVFVKDGGNCPQEVEVSVPLPVTLNPVAEVTYDCVNNSQANMVIVTIDASITDPTDVDYSLDNNGTFQPSNIFTNVPAGDHFIVARHTNGCEVPTPIFTVNAVAELGLIDITNQSKDINTIVVQATGGVAPYEYSFNGESFTSSNSYRIYKTGDYVVIVRDKNGCEKTITVHGTFYDFCMPNYFTPNGDGQNDTIGPDCGALAYKELTFDIYDRYGRVVAKYRVNGKWDGRYHGNELPTGDYWYVLKLNDPKDPREFVGHFTLYR</sequence>
<dbReference type="NCBIfam" id="TIGR01451">
    <property type="entry name" value="B_ant_repeat"/>
    <property type="match status" value="1"/>
</dbReference>